<dbReference type="EMBL" id="LR699554">
    <property type="protein sequence ID" value="VVD34496.1"/>
    <property type="molecule type" value="Genomic_DNA"/>
</dbReference>
<dbReference type="KEGG" id="pdio:PDMSB3_3212.1"/>
<name>A0A5Q4Z3U7_9BURK</name>
<gene>
    <name evidence="1" type="ORF">PDMSB3_3212</name>
</gene>
<reference evidence="1 2" key="1">
    <citation type="submission" date="2019-08" db="EMBL/GenBank/DDBJ databases">
        <authorList>
            <person name="Herpell B J."/>
        </authorList>
    </citation>
    <scope>NUCLEOTIDE SEQUENCE [LARGE SCALE GENOMIC DNA]</scope>
    <source>
        <strain evidence="2">Msb3</strain>
    </source>
</reference>
<dbReference type="Proteomes" id="UP000325811">
    <property type="component" value="Chromosome II"/>
</dbReference>
<evidence type="ECO:0000313" key="1">
    <source>
        <dbReference type="EMBL" id="VVD34496.1"/>
    </source>
</evidence>
<keyword evidence="2" id="KW-1185">Reference proteome</keyword>
<dbReference type="AlphaFoldDB" id="A0A5Q4Z3U7"/>
<accession>A0A5Q4Z3U7</accession>
<protein>
    <submittedName>
        <fullName evidence="1">Uncharacterized protein</fullName>
    </submittedName>
</protein>
<proteinExistence type="predicted"/>
<organism evidence="1 2">
    <name type="scientific">Paraburkholderia dioscoreae</name>
    <dbReference type="NCBI Taxonomy" id="2604047"/>
    <lineage>
        <taxon>Bacteria</taxon>
        <taxon>Pseudomonadati</taxon>
        <taxon>Pseudomonadota</taxon>
        <taxon>Betaproteobacteria</taxon>
        <taxon>Burkholderiales</taxon>
        <taxon>Burkholderiaceae</taxon>
        <taxon>Paraburkholderia</taxon>
    </lineage>
</organism>
<evidence type="ECO:0000313" key="2">
    <source>
        <dbReference type="Proteomes" id="UP000325811"/>
    </source>
</evidence>
<sequence>MRPLCMRWPGSRARWTASRSAGAPRRRPRRFAYNFCVCPRGPCRAIVSLMRGDFEVCEIDGSPATHAARAALQHRVTCGAPEALPCGVRPQAVVGLGMKNAFVVVIYDDLSERRRHEGNRTDPVV</sequence>